<evidence type="ECO:0000313" key="2">
    <source>
        <dbReference type="EMBL" id="GIH08174.1"/>
    </source>
</evidence>
<feature type="domain" description="Coenzyme Q-binding protein COQ10 START" evidence="1">
    <location>
        <begin position="169"/>
        <end position="259"/>
    </location>
</feature>
<dbReference type="AlphaFoldDB" id="A0A8J3QCD4"/>
<evidence type="ECO:0000259" key="1">
    <source>
        <dbReference type="Pfam" id="PF03364"/>
    </source>
</evidence>
<protein>
    <submittedName>
        <fullName evidence="2">Actinorhodin polyketide synthase bifunctional cyclase/dehydratase</fullName>
    </submittedName>
</protein>
<comment type="caution">
    <text evidence="2">The sequence shown here is derived from an EMBL/GenBank/DDBJ whole genome shotgun (WGS) entry which is preliminary data.</text>
</comment>
<dbReference type="InterPro" id="IPR023393">
    <property type="entry name" value="START-like_dom_sf"/>
</dbReference>
<reference evidence="2" key="1">
    <citation type="submission" date="2021-01" db="EMBL/GenBank/DDBJ databases">
        <title>Whole genome shotgun sequence of Rhizocola hellebori NBRC 109834.</title>
        <authorList>
            <person name="Komaki H."/>
            <person name="Tamura T."/>
        </authorList>
    </citation>
    <scope>NUCLEOTIDE SEQUENCE</scope>
    <source>
        <strain evidence="2">NBRC 109834</strain>
    </source>
</reference>
<proteinExistence type="predicted"/>
<dbReference type="Pfam" id="PF10604">
    <property type="entry name" value="Polyketide_cyc2"/>
    <property type="match status" value="1"/>
</dbReference>
<name>A0A8J3QCD4_9ACTN</name>
<keyword evidence="3" id="KW-1185">Reference proteome</keyword>
<dbReference type="EMBL" id="BONY01000045">
    <property type="protein sequence ID" value="GIH08174.1"/>
    <property type="molecule type" value="Genomic_DNA"/>
</dbReference>
<dbReference type="Pfam" id="PF03364">
    <property type="entry name" value="Polyketide_cyc"/>
    <property type="match status" value="1"/>
</dbReference>
<accession>A0A8J3QCD4</accession>
<dbReference type="InterPro" id="IPR019587">
    <property type="entry name" value="Polyketide_cyclase/dehydratase"/>
</dbReference>
<dbReference type="SUPFAM" id="SSF55961">
    <property type="entry name" value="Bet v1-like"/>
    <property type="match status" value="2"/>
</dbReference>
<gene>
    <name evidence="2" type="ORF">Rhe02_62410</name>
</gene>
<dbReference type="InterPro" id="IPR005031">
    <property type="entry name" value="COQ10_START"/>
</dbReference>
<organism evidence="2 3">
    <name type="scientific">Rhizocola hellebori</name>
    <dbReference type="NCBI Taxonomy" id="1392758"/>
    <lineage>
        <taxon>Bacteria</taxon>
        <taxon>Bacillati</taxon>
        <taxon>Actinomycetota</taxon>
        <taxon>Actinomycetes</taxon>
        <taxon>Micromonosporales</taxon>
        <taxon>Micromonosporaceae</taxon>
        <taxon>Rhizocola</taxon>
    </lineage>
</organism>
<dbReference type="Gene3D" id="3.30.530.20">
    <property type="match status" value="2"/>
</dbReference>
<dbReference type="CDD" id="cd08861">
    <property type="entry name" value="OtcD1_ARO-CYC_like"/>
    <property type="match status" value="2"/>
</dbReference>
<evidence type="ECO:0000313" key="3">
    <source>
        <dbReference type="Proteomes" id="UP000612899"/>
    </source>
</evidence>
<dbReference type="Proteomes" id="UP000612899">
    <property type="component" value="Unassembled WGS sequence"/>
</dbReference>
<sequence length="315" mass="35216">MTVASSRTHVTSHIININAPAETIYGLISDVTKWPYIFSPTVHVQTMQLDENNERLRLWAFANGEVRTWASRRTLDPGCLRIRFHQVVTSPPVESMGGEWVVEPQTDGSTRVVLLHDFTIIDDDPEARAFVTKAVDTNSNAELASLKKAAEFGEDFDTLVLTFSESVYVEATADKVYDFLYRADLWPERLPHVARLELTETVPNVQSMEMDTKSVDGSIHTTRSVRVCFPNEAIVYKQTGTPEIMAAHTGRWDIRDNGSGVELSSQHTVMIRPEVVPKVLGPNGTVQEARHKIKHALSTNSMTTMQHAKKAAEQS</sequence>
<dbReference type="RefSeq" id="WP_203911929.1">
    <property type="nucleotide sequence ID" value="NZ_BONY01000045.1"/>
</dbReference>